<evidence type="ECO:0000313" key="3">
    <source>
        <dbReference type="EnsemblProtists" id="EKX34908"/>
    </source>
</evidence>
<dbReference type="PaxDb" id="55529-EKX34908"/>
<keyword evidence="1" id="KW-1133">Transmembrane helix</keyword>
<feature type="transmembrane region" description="Helical" evidence="1">
    <location>
        <begin position="137"/>
        <end position="154"/>
    </location>
</feature>
<protein>
    <submittedName>
        <fullName evidence="2 3">Uncharacterized protein</fullName>
    </submittedName>
</protein>
<feature type="transmembrane region" description="Helical" evidence="1">
    <location>
        <begin position="100"/>
        <end position="117"/>
    </location>
</feature>
<dbReference type="EnsemblProtists" id="EKX34908">
    <property type="protein sequence ID" value="EKX34908"/>
    <property type="gene ID" value="GUITHDRAFT_118950"/>
</dbReference>
<dbReference type="AlphaFoldDB" id="L1IFA7"/>
<dbReference type="GeneID" id="17291598"/>
<accession>L1IFA7</accession>
<dbReference type="EMBL" id="JH993101">
    <property type="protein sequence ID" value="EKX34908.1"/>
    <property type="molecule type" value="Genomic_DNA"/>
</dbReference>
<organism evidence="2">
    <name type="scientific">Guillardia theta (strain CCMP2712)</name>
    <name type="common">Cryptophyte</name>
    <dbReference type="NCBI Taxonomy" id="905079"/>
    <lineage>
        <taxon>Eukaryota</taxon>
        <taxon>Cryptophyceae</taxon>
        <taxon>Pyrenomonadales</taxon>
        <taxon>Geminigeraceae</taxon>
        <taxon>Guillardia</taxon>
    </lineage>
</organism>
<keyword evidence="4" id="KW-1185">Reference proteome</keyword>
<dbReference type="Proteomes" id="UP000011087">
    <property type="component" value="Unassembled WGS sequence"/>
</dbReference>
<dbReference type="HOGENOM" id="CLU_450916_0_0_1"/>
<reference evidence="3" key="3">
    <citation type="submission" date="2016-03" db="UniProtKB">
        <authorList>
            <consortium name="EnsemblProtists"/>
        </authorList>
    </citation>
    <scope>IDENTIFICATION</scope>
</reference>
<evidence type="ECO:0000313" key="2">
    <source>
        <dbReference type="EMBL" id="EKX34908.1"/>
    </source>
</evidence>
<keyword evidence="1" id="KW-0812">Transmembrane</keyword>
<dbReference type="RefSeq" id="XP_005821888.1">
    <property type="nucleotide sequence ID" value="XM_005821831.1"/>
</dbReference>
<gene>
    <name evidence="2" type="ORF">GUITHDRAFT_118950</name>
</gene>
<feature type="transmembrane region" description="Helical" evidence="1">
    <location>
        <begin position="6"/>
        <end position="27"/>
    </location>
</feature>
<evidence type="ECO:0000256" key="1">
    <source>
        <dbReference type="SAM" id="Phobius"/>
    </source>
</evidence>
<feature type="transmembrane region" description="Helical" evidence="1">
    <location>
        <begin position="69"/>
        <end position="88"/>
    </location>
</feature>
<feature type="transmembrane region" description="Helical" evidence="1">
    <location>
        <begin position="161"/>
        <end position="179"/>
    </location>
</feature>
<dbReference type="KEGG" id="gtt:GUITHDRAFT_118950"/>
<keyword evidence="1" id="KW-0472">Membrane</keyword>
<name>L1IFA7_GUITC</name>
<reference evidence="2 4" key="1">
    <citation type="journal article" date="2012" name="Nature">
        <title>Algal genomes reveal evolutionary mosaicism and the fate of nucleomorphs.</title>
        <authorList>
            <consortium name="DOE Joint Genome Institute"/>
            <person name="Curtis B.A."/>
            <person name="Tanifuji G."/>
            <person name="Burki F."/>
            <person name="Gruber A."/>
            <person name="Irimia M."/>
            <person name="Maruyama S."/>
            <person name="Arias M.C."/>
            <person name="Ball S.G."/>
            <person name="Gile G.H."/>
            <person name="Hirakawa Y."/>
            <person name="Hopkins J.F."/>
            <person name="Kuo A."/>
            <person name="Rensing S.A."/>
            <person name="Schmutz J."/>
            <person name="Symeonidi A."/>
            <person name="Elias M."/>
            <person name="Eveleigh R.J."/>
            <person name="Herman E.K."/>
            <person name="Klute M.J."/>
            <person name="Nakayama T."/>
            <person name="Obornik M."/>
            <person name="Reyes-Prieto A."/>
            <person name="Armbrust E.V."/>
            <person name="Aves S.J."/>
            <person name="Beiko R.G."/>
            <person name="Coutinho P."/>
            <person name="Dacks J.B."/>
            <person name="Durnford D.G."/>
            <person name="Fast N.M."/>
            <person name="Green B.R."/>
            <person name="Grisdale C.J."/>
            <person name="Hempel F."/>
            <person name="Henrissat B."/>
            <person name="Hoppner M.P."/>
            <person name="Ishida K."/>
            <person name="Kim E."/>
            <person name="Koreny L."/>
            <person name="Kroth P.G."/>
            <person name="Liu Y."/>
            <person name="Malik S.B."/>
            <person name="Maier U.G."/>
            <person name="McRose D."/>
            <person name="Mock T."/>
            <person name="Neilson J.A."/>
            <person name="Onodera N.T."/>
            <person name="Poole A.M."/>
            <person name="Pritham E.J."/>
            <person name="Richards T.A."/>
            <person name="Rocap G."/>
            <person name="Roy S.W."/>
            <person name="Sarai C."/>
            <person name="Schaack S."/>
            <person name="Shirato S."/>
            <person name="Slamovits C.H."/>
            <person name="Spencer D.F."/>
            <person name="Suzuki S."/>
            <person name="Worden A.Z."/>
            <person name="Zauner S."/>
            <person name="Barry K."/>
            <person name="Bell C."/>
            <person name="Bharti A.K."/>
            <person name="Crow J.A."/>
            <person name="Grimwood J."/>
            <person name="Kramer R."/>
            <person name="Lindquist E."/>
            <person name="Lucas S."/>
            <person name="Salamov A."/>
            <person name="McFadden G.I."/>
            <person name="Lane C.E."/>
            <person name="Keeling P.J."/>
            <person name="Gray M.W."/>
            <person name="Grigoriev I.V."/>
            <person name="Archibald J.M."/>
        </authorList>
    </citation>
    <scope>NUCLEOTIDE SEQUENCE</scope>
    <source>
        <strain evidence="2 4">CCMP2712</strain>
    </source>
</reference>
<reference evidence="4" key="2">
    <citation type="submission" date="2012-11" db="EMBL/GenBank/DDBJ databases">
        <authorList>
            <person name="Kuo A."/>
            <person name="Curtis B.A."/>
            <person name="Tanifuji G."/>
            <person name="Burki F."/>
            <person name="Gruber A."/>
            <person name="Irimia M."/>
            <person name="Maruyama S."/>
            <person name="Arias M.C."/>
            <person name="Ball S.G."/>
            <person name="Gile G.H."/>
            <person name="Hirakawa Y."/>
            <person name="Hopkins J.F."/>
            <person name="Rensing S.A."/>
            <person name="Schmutz J."/>
            <person name="Symeonidi A."/>
            <person name="Elias M."/>
            <person name="Eveleigh R.J."/>
            <person name="Herman E.K."/>
            <person name="Klute M.J."/>
            <person name="Nakayama T."/>
            <person name="Obornik M."/>
            <person name="Reyes-Prieto A."/>
            <person name="Armbrust E.V."/>
            <person name="Aves S.J."/>
            <person name="Beiko R.G."/>
            <person name="Coutinho P."/>
            <person name="Dacks J.B."/>
            <person name="Durnford D.G."/>
            <person name="Fast N.M."/>
            <person name="Green B.R."/>
            <person name="Grisdale C."/>
            <person name="Hempe F."/>
            <person name="Henrissat B."/>
            <person name="Hoppner M.P."/>
            <person name="Ishida K.-I."/>
            <person name="Kim E."/>
            <person name="Koreny L."/>
            <person name="Kroth P.G."/>
            <person name="Liu Y."/>
            <person name="Malik S.-B."/>
            <person name="Maier U.G."/>
            <person name="McRose D."/>
            <person name="Mock T."/>
            <person name="Neilson J.A."/>
            <person name="Onodera N.T."/>
            <person name="Poole A.M."/>
            <person name="Pritham E.J."/>
            <person name="Richards T.A."/>
            <person name="Rocap G."/>
            <person name="Roy S.W."/>
            <person name="Sarai C."/>
            <person name="Schaack S."/>
            <person name="Shirato S."/>
            <person name="Slamovits C.H."/>
            <person name="Spencer D.F."/>
            <person name="Suzuki S."/>
            <person name="Worden A.Z."/>
            <person name="Zauner S."/>
            <person name="Barry K."/>
            <person name="Bell C."/>
            <person name="Bharti A.K."/>
            <person name="Crow J.A."/>
            <person name="Grimwood J."/>
            <person name="Kramer R."/>
            <person name="Lindquist E."/>
            <person name="Lucas S."/>
            <person name="Salamov A."/>
            <person name="McFadden G.I."/>
            <person name="Lane C.E."/>
            <person name="Keeling P.J."/>
            <person name="Gray M.W."/>
            <person name="Grigoriev I.V."/>
            <person name="Archibald J.M."/>
        </authorList>
    </citation>
    <scope>NUCLEOTIDE SEQUENCE</scope>
    <source>
        <strain evidence="4">CCMP2712</strain>
    </source>
</reference>
<sequence length="606" mass="68024">MIIPCAVILSIGYTDNAVGTGLLILFLHFALKPMDNYKTWLFLLFLVFNINTYNQSLMTEDTLAVDTRYNYEIGSIVMNCIALAIVSYRDIRQSYTKHAELDVFLIIVLLVLDRAWIRDTTSKIPLMLGWFNSDDYTHFWPRSLMILGLLGTIPSDYRLSGFVVSFAVASSLGAGLALLGGPTVLLVAAALLKALVLSLEAWLYKSKLNGTDIKDYIQTEVNQYLQSQTSKAMDYVIQTFVSIFKNSDALFDDLTIISKFNSTPVGRRLLQWLESNTSNATYENTTQLLQGLGFTTNITNISQDVYVSAEPSPQPNGSITVDSLQYIETLSSYDPNANPSGVVYYNPQAFNESNYSFAGESNGAQYYNEQNPIAQELQRLSEYKKIQTKEMLDFWRSFTQFERSIVSQGILRRRLLDLVSQSDGSAANSTYVLVALQSQSWDQMQLLTSTLNSNLFAQQVNARQLLQINVLSSTTSLVVPGEGEALNVLKQASPSLQVIVGLTYSNQTQTWTSKVKHYDDPTNNDYIQAIYFTKPNGAQPGDRLNPCIQTTSTVNCIYDMQVDYYTSIYGLPSSYSTTMTAKELIDAMPNRTFMELYDEQHGIKRQ</sequence>
<feature type="transmembrane region" description="Helical" evidence="1">
    <location>
        <begin position="39"/>
        <end position="57"/>
    </location>
</feature>
<proteinExistence type="predicted"/>
<evidence type="ECO:0000313" key="4">
    <source>
        <dbReference type="Proteomes" id="UP000011087"/>
    </source>
</evidence>